<dbReference type="SUPFAM" id="SSF56112">
    <property type="entry name" value="Protein kinase-like (PK-like)"/>
    <property type="match status" value="1"/>
</dbReference>
<gene>
    <name evidence="1" type="ORF">OFUS_LOCUS7265</name>
</gene>
<evidence type="ECO:0000313" key="2">
    <source>
        <dbReference type="Proteomes" id="UP000749559"/>
    </source>
</evidence>
<dbReference type="Gene3D" id="3.30.200.20">
    <property type="entry name" value="Phosphorylase Kinase, domain 1"/>
    <property type="match status" value="1"/>
</dbReference>
<dbReference type="Proteomes" id="UP000749559">
    <property type="component" value="Unassembled WGS sequence"/>
</dbReference>
<accession>A0A8J1U9P8</accession>
<keyword evidence="2" id="KW-1185">Reference proteome</keyword>
<reference evidence="1" key="1">
    <citation type="submission" date="2022-03" db="EMBL/GenBank/DDBJ databases">
        <authorList>
            <person name="Martin C."/>
        </authorList>
    </citation>
    <scope>NUCLEOTIDE SEQUENCE</scope>
</reference>
<feature type="non-terminal residue" evidence="1">
    <location>
        <position position="1"/>
    </location>
</feature>
<organism evidence="1 2">
    <name type="scientific">Owenia fusiformis</name>
    <name type="common">Polychaete worm</name>
    <dbReference type="NCBI Taxonomy" id="6347"/>
    <lineage>
        <taxon>Eukaryota</taxon>
        <taxon>Metazoa</taxon>
        <taxon>Spiralia</taxon>
        <taxon>Lophotrochozoa</taxon>
        <taxon>Annelida</taxon>
        <taxon>Polychaeta</taxon>
        <taxon>Sedentaria</taxon>
        <taxon>Canalipalpata</taxon>
        <taxon>Sabellida</taxon>
        <taxon>Oweniida</taxon>
        <taxon>Oweniidae</taxon>
        <taxon>Owenia</taxon>
    </lineage>
</organism>
<dbReference type="OrthoDB" id="5984265at2759"/>
<dbReference type="AlphaFoldDB" id="A0A8J1U9P8"/>
<name>A0A8J1U9P8_OWEFU</name>
<comment type="caution">
    <text evidence="1">The sequence shown here is derived from an EMBL/GenBank/DDBJ whole genome shotgun (WGS) entry which is preliminary data.</text>
</comment>
<sequence>RERSLRVKISKFQNTDLFKKDASFKLIYAGLPMSKTPVLPSVPEDSALEKNIVLIIATPLCVTCLCVFIAGLLLYKRRKRTQFGTNRLERWNQHRELKRQPSIQYDRWEIKHSRLLFGEILGRGAFGQVSKGVIHGRVLQHQDATSNNPVTRTMSSNLTVAIKMLHGWYIAVIFGK</sequence>
<dbReference type="EMBL" id="CAIIXF020000004">
    <property type="protein sequence ID" value="CAH1780593.1"/>
    <property type="molecule type" value="Genomic_DNA"/>
</dbReference>
<evidence type="ECO:0000313" key="1">
    <source>
        <dbReference type="EMBL" id="CAH1780593.1"/>
    </source>
</evidence>
<dbReference type="InterPro" id="IPR011009">
    <property type="entry name" value="Kinase-like_dom_sf"/>
</dbReference>
<protein>
    <submittedName>
        <fullName evidence="1">Uncharacterized protein</fullName>
    </submittedName>
</protein>
<proteinExistence type="predicted"/>